<organism evidence="2 3">
    <name type="scientific">Amazonocrinis nigriterrae CENA67</name>
    <dbReference type="NCBI Taxonomy" id="2794033"/>
    <lineage>
        <taxon>Bacteria</taxon>
        <taxon>Bacillati</taxon>
        <taxon>Cyanobacteriota</taxon>
        <taxon>Cyanophyceae</taxon>
        <taxon>Nostocales</taxon>
        <taxon>Nostocaceae</taxon>
        <taxon>Amazonocrinis</taxon>
        <taxon>Amazonocrinis nigriterrae</taxon>
    </lineage>
</organism>
<dbReference type="EMBL" id="JAECZC010000013">
    <property type="protein sequence ID" value="MBH8562449.1"/>
    <property type="molecule type" value="Genomic_DNA"/>
</dbReference>
<evidence type="ECO:0000313" key="2">
    <source>
        <dbReference type="EMBL" id="MBH8562449.1"/>
    </source>
</evidence>
<keyword evidence="3" id="KW-1185">Reference proteome</keyword>
<evidence type="ECO:0000313" key="3">
    <source>
        <dbReference type="Proteomes" id="UP000632766"/>
    </source>
</evidence>
<gene>
    <name evidence="2" type="ORF">I8748_09725</name>
</gene>
<evidence type="ECO:0000256" key="1">
    <source>
        <dbReference type="SAM" id="Phobius"/>
    </source>
</evidence>
<accession>A0A8J7HTW5</accession>
<keyword evidence="1" id="KW-0812">Transmembrane</keyword>
<feature type="transmembrane region" description="Helical" evidence="1">
    <location>
        <begin position="40"/>
        <end position="58"/>
    </location>
</feature>
<keyword evidence="1" id="KW-1133">Transmembrane helix</keyword>
<keyword evidence="1" id="KW-0472">Membrane</keyword>
<sequence length="62" mass="6957">MFRSLPLDWFLREGISQGFQKNNWPNLPVGIEMAFVTDDIVTAFALAIETGAVVIVNLKAKY</sequence>
<dbReference type="Proteomes" id="UP000632766">
    <property type="component" value="Unassembled WGS sequence"/>
</dbReference>
<dbReference type="AlphaFoldDB" id="A0A8J7HTW5"/>
<protein>
    <submittedName>
        <fullName evidence="2">Uncharacterized protein</fullName>
    </submittedName>
</protein>
<dbReference type="RefSeq" id="WP_198124368.1">
    <property type="nucleotide sequence ID" value="NZ_JAECZC010000013.1"/>
</dbReference>
<proteinExistence type="predicted"/>
<reference evidence="2 3" key="1">
    <citation type="journal article" date="2021" name="Int. J. Syst. Evol. Microbiol.">
        <title>Amazonocrinis nigriterrae gen. nov., sp. nov., Atlanticothrix silvestris gen. nov., sp. nov. and Dendronalium phyllosphericum gen. nov., sp. nov., nostocacean cyanobacteria from Brazilian environments.</title>
        <authorList>
            <person name="Alvarenga D.O."/>
            <person name="Andreote A.P.D."/>
            <person name="Branco L.H.Z."/>
            <person name="Delbaje E."/>
            <person name="Cruz R.B."/>
            <person name="Varani A.M."/>
            <person name="Fiore M.F."/>
        </authorList>
    </citation>
    <scope>NUCLEOTIDE SEQUENCE [LARGE SCALE GENOMIC DNA]</scope>
    <source>
        <strain evidence="2 3">CENA67</strain>
    </source>
</reference>
<name>A0A8J7HTW5_9NOST</name>
<comment type="caution">
    <text evidence="2">The sequence shown here is derived from an EMBL/GenBank/DDBJ whole genome shotgun (WGS) entry which is preliminary data.</text>
</comment>